<protein>
    <recommendedName>
        <fullName evidence="3">ATP-grasp domain-containing protein</fullName>
    </recommendedName>
</protein>
<keyword evidence="2" id="KW-1185">Reference proteome</keyword>
<proteinExistence type="predicted"/>
<dbReference type="AlphaFoldDB" id="A0A846ZML6"/>
<comment type="caution">
    <text evidence="1">The sequence shown here is derived from an EMBL/GenBank/DDBJ whole genome shotgun (WGS) entry which is preliminary data.</text>
</comment>
<dbReference type="SUPFAM" id="SSF56059">
    <property type="entry name" value="Glutathione synthetase ATP-binding domain-like"/>
    <property type="match status" value="1"/>
</dbReference>
<dbReference type="GO" id="GO:0005737">
    <property type="term" value="C:cytoplasm"/>
    <property type="evidence" value="ECO:0007669"/>
    <property type="project" value="TreeGrafter"/>
</dbReference>
<organism evidence="1 2">
    <name type="scientific">Oleiagrimonas citrea</name>
    <dbReference type="NCBI Taxonomy" id="1665687"/>
    <lineage>
        <taxon>Bacteria</taxon>
        <taxon>Pseudomonadati</taxon>
        <taxon>Pseudomonadota</taxon>
        <taxon>Gammaproteobacteria</taxon>
        <taxon>Lysobacterales</taxon>
        <taxon>Rhodanobacteraceae</taxon>
        <taxon>Oleiagrimonas</taxon>
    </lineage>
</organism>
<dbReference type="Gene3D" id="3.30.470.20">
    <property type="entry name" value="ATP-grasp fold, B domain"/>
    <property type="match status" value="1"/>
</dbReference>
<reference evidence="1 2" key="1">
    <citation type="journal article" date="2017" name="Int. J. Syst. Evol. Microbiol.">
        <title>Oleiagrimonas citrea sp. nov., a marine bacterium isolated from tidal flat sediment and emended description of the genus Oleiagrimonas Fang et al. 2015 and Oleiagrimonas soli.</title>
        <authorList>
            <person name="Yang S.H."/>
            <person name="Seo H.S."/>
            <person name="Seong C.N."/>
            <person name="Kwon K.K."/>
        </authorList>
    </citation>
    <scope>NUCLEOTIDE SEQUENCE [LARGE SCALE GENOMIC DNA]</scope>
    <source>
        <strain evidence="1 2">MEBiC09124</strain>
    </source>
</reference>
<name>A0A846ZML6_9GAMM</name>
<dbReference type="GO" id="GO:0018169">
    <property type="term" value="F:ribosomal S6-glutamic acid ligase activity"/>
    <property type="evidence" value="ECO:0007669"/>
    <property type="project" value="TreeGrafter"/>
</dbReference>
<evidence type="ECO:0000313" key="1">
    <source>
        <dbReference type="EMBL" id="NKZ38907.1"/>
    </source>
</evidence>
<dbReference type="PANTHER" id="PTHR21621:SF0">
    <property type="entry name" value="BETA-CITRYLGLUTAMATE SYNTHASE B-RELATED"/>
    <property type="match status" value="1"/>
</dbReference>
<dbReference type="GO" id="GO:0009432">
    <property type="term" value="P:SOS response"/>
    <property type="evidence" value="ECO:0007669"/>
    <property type="project" value="TreeGrafter"/>
</dbReference>
<evidence type="ECO:0000313" key="2">
    <source>
        <dbReference type="Proteomes" id="UP000541636"/>
    </source>
</evidence>
<dbReference type="PANTHER" id="PTHR21621">
    <property type="entry name" value="RIBOSOMAL PROTEIN S6 MODIFICATION PROTEIN"/>
    <property type="match status" value="1"/>
</dbReference>
<sequence length="364" mass="40987">MTHRALLLADDADPHASAVAWALREHGVEPIWLPSLLANRGPHYTFHIDAEGMQFRDGTLGGAPVSAVWNRRLQDPEPHCAEPDRVFATWEWRLFQRNVFNIASSYGDALWINRLSAAQRAECKLVQLACCRDIGLPFPETMVTTDAAEVDALRRRWGRVIFKSFSTHQWEDASSGEQHAVGVSLIDADTDLPADALAVCPGIYQRYIEKSCDIRVTVVGDRLFAIRLGRSRDRGYVDWRSHSNDPELFVEAITLPSDIEAKLRTLMRWLNLVFGCIDLAVDREGGYHFLEVNQAGQFLFVEDMIPDLPVLQAVTSMIAIGRTDYTLDAGPRVSMHDFRDSDAYQALRERTRQKTASTAAFTVE</sequence>
<evidence type="ECO:0008006" key="3">
    <source>
        <dbReference type="Google" id="ProtNLM"/>
    </source>
</evidence>
<dbReference type="Proteomes" id="UP000541636">
    <property type="component" value="Unassembled WGS sequence"/>
</dbReference>
<gene>
    <name evidence="1" type="ORF">HF690_08030</name>
</gene>
<accession>A0A846ZML6</accession>
<dbReference type="RefSeq" id="WP_168609085.1">
    <property type="nucleotide sequence ID" value="NZ_JAAZQD010000003.1"/>
</dbReference>
<dbReference type="EMBL" id="JAAZQD010000003">
    <property type="protein sequence ID" value="NKZ38907.1"/>
    <property type="molecule type" value="Genomic_DNA"/>
</dbReference>